<keyword evidence="3" id="KW-1185">Reference proteome</keyword>
<feature type="compositionally biased region" description="Low complexity" evidence="1">
    <location>
        <begin position="888"/>
        <end position="899"/>
    </location>
</feature>
<dbReference type="SUPFAM" id="SSF52540">
    <property type="entry name" value="P-loop containing nucleoside triphosphate hydrolases"/>
    <property type="match status" value="1"/>
</dbReference>
<proteinExistence type="predicted"/>
<evidence type="ECO:0000313" key="3">
    <source>
        <dbReference type="Proteomes" id="UP001283109"/>
    </source>
</evidence>
<organism evidence="2 3">
    <name type="scientific">Microbacterium arthrosphaerae</name>
    <dbReference type="NCBI Taxonomy" id="792652"/>
    <lineage>
        <taxon>Bacteria</taxon>
        <taxon>Bacillati</taxon>
        <taxon>Actinomycetota</taxon>
        <taxon>Actinomycetes</taxon>
        <taxon>Micrococcales</taxon>
        <taxon>Microbacteriaceae</taxon>
        <taxon>Microbacterium</taxon>
    </lineage>
</organism>
<gene>
    <name evidence="2" type="ORF">R8Z58_01180</name>
</gene>
<dbReference type="Gene3D" id="3.40.50.300">
    <property type="entry name" value="P-loop containing nucleotide triphosphate hydrolases"/>
    <property type="match status" value="2"/>
</dbReference>
<evidence type="ECO:0000313" key="2">
    <source>
        <dbReference type="EMBL" id="MDW4571386.1"/>
    </source>
</evidence>
<dbReference type="RefSeq" id="WP_318352702.1">
    <property type="nucleotide sequence ID" value="NZ_JAWQEV010000001.1"/>
</dbReference>
<dbReference type="InterPro" id="IPR027417">
    <property type="entry name" value="P-loop_NTPase"/>
</dbReference>
<feature type="region of interest" description="Disordered" evidence="1">
    <location>
        <begin position="861"/>
        <end position="899"/>
    </location>
</feature>
<feature type="compositionally biased region" description="Low complexity" evidence="1">
    <location>
        <begin position="866"/>
        <end position="880"/>
    </location>
</feature>
<reference evidence="2 3" key="1">
    <citation type="submission" date="2023-11" db="EMBL/GenBank/DDBJ databases">
        <title>Draft genome sequence of Microbacterium arthrosphaerae JCM 30492.</title>
        <authorList>
            <person name="Zhang G."/>
            <person name="Ding Y."/>
        </authorList>
    </citation>
    <scope>NUCLEOTIDE SEQUENCE [LARGE SCALE GENOMIC DNA]</scope>
    <source>
        <strain evidence="2 3">JCM 30492</strain>
    </source>
</reference>
<dbReference type="EMBL" id="JAWQEV010000001">
    <property type="protein sequence ID" value="MDW4571386.1"/>
    <property type="molecule type" value="Genomic_DNA"/>
</dbReference>
<name>A0ABU4GWE7_9MICO</name>
<protein>
    <submittedName>
        <fullName evidence="2">AAA family ATPase</fullName>
    </submittedName>
</protein>
<dbReference type="Proteomes" id="UP001283109">
    <property type="component" value="Unassembled WGS sequence"/>
</dbReference>
<comment type="caution">
    <text evidence="2">The sequence shown here is derived from an EMBL/GenBank/DDBJ whole genome shotgun (WGS) entry which is preliminary data.</text>
</comment>
<accession>A0ABU4GWE7</accession>
<sequence>MGAEDAERGYDVTPGDLGLAEPDVTVVHVAEPERDRLRLQSAALGGRSTLLHFADGQDAAIEITKAHPGSLPQFITGRSTLLSNLFRDEVALRNARLAAARITSKDQELRTTRGLDAVRLTVGLATWRIGGLACSAPVLLRPLAIRRHHGDFELKLHGAFSVNPELVRAMRTHFGIAIDAGGLAALAYDGGVFKPQPVIDHLRALTAGIDSYAVKPRLLVSTFADVGAGMAADAADLDHRVLNALAGHVADRESLTIRRDRPVLTNPDERPPAADTLLLDADSEQERVLARIADGQSLVVHTLPGTGGTQTVINAVGALVRDGKRVLVVSARRSTLDGVRHRLAGIGLPGLAVSPDRLQRDLIRAIGRNEKAEAPKVADIDDALVRLRGVLRDYRSAVTARHPSFGVSVLDILRELATLAARGVAPVTEARFDAEALERLAATRHEAAAKLASAARLGEFRFGPDDSPWYGVSFATVEQARGAHALAGKLHRSDVPTLLERGYELIAQTRMRPFRTVAELGVYLRLLRGIRDSLDKFSLTVFERPLGELIQAHAPRRDAPEMNGANRRRLRRLSREYLRPGVHVPDMYEALVRVQQQRTEWQRYVDPGVTPEIPLGLSDVQVAWQRVDAELGELDAVLGRSGADLLATVPVKQLVRILAGLAADSDVFDNLKERATLRAELAAMGLEPLLLELSVRHVPEDQVAAELEYAWWQSALELLLRTDRAVLGANTAVVDRLERDFRLVDEAHAAASGPLLAAHLATQWRIGIVDHAAEADGLKRALKRGAITPGELARVAPVLSRTLAPVWLASPYEVPRIPDAVGFDVVVLADAGALCLAEAAPALRRAGQVVAFGDPVTQKPTPFRVAAGPATSPAGAPASGGSTGGSTGSAPSTAAANATAAEIDADDELPFDVTSVFERLAELLPVETLTRSYRAGGEDLAALVNDAFYGGELVSLPWAGSYLGRGSLAVDYVEGGHGTPDPITGAVESPDSEVARVVTLVVEHAVNRGSESLMVVTASARHAERIRGAVEAAFAGRSDVADFVSRDTAEPFSVLTLEESVAESRDRVIFSLGFGLTKHGRVLSDFGDLSSPDGERLLTVGMTRARRSMVIVSSIRPSAFDDGRLEYGAATLMSILGGIAARSREARLEDLADPLTRALARELRRVGLSVDVHYRGLLPLVAQYDGKAVVVESDPETIGESLRESLRLRPQILRRLGWHYVRVHSFDLYRDPADVAQRIAAMLGVPPDAPRVDSETQPIDVVE</sequence>
<evidence type="ECO:0000256" key="1">
    <source>
        <dbReference type="SAM" id="MobiDB-lite"/>
    </source>
</evidence>